<evidence type="ECO:0000256" key="2">
    <source>
        <dbReference type="PIRSR" id="PIRSR000137-2"/>
    </source>
</evidence>
<dbReference type="Gene3D" id="3.30.560.10">
    <property type="entry name" value="Glucose Oxidase, domain 3"/>
    <property type="match status" value="1"/>
</dbReference>
<keyword evidence="2" id="KW-0285">Flavoprotein</keyword>
<dbReference type="AlphaFoldDB" id="W6Z446"/>
<dbReference type="InterPro" id="IPR000172">
    <property type="entry name" value="GMC_OxRdtase_N"/>
</dbReference>
<dbReference type="InterPro" id="IPR007867">
    <property type="entry name" value="GMC_OxRtase_C"/>
</dbReference>
<evidence type="ECO:0000256" key="3">
    <source>
        <dbReference type="SAM" id="SignalP"/>
    </source>
</evidence>
<dbReference type="InterPro" id="IPR012132">
    <property type="entry name" value="GMC_OxRdtase"/>
</dbReference>
<dbReference type="KEGG" id="bor:COCMIDRAFT_27020"/>
<dbReference type="PANTHER" id="PTHR11552:SF80">
    <property type="entry name" value="GMC OXIDOREDUCTASE"/>
    <property type="match status" value="1"/>
</dbReference>
<keyword evidence="2" id="KW-0274">FAD</keyword>
<dbReference type="GO" id="GO:0016614">
    <property type="term" value="F:oxidoreductase activity, acting on CH-OH group of donors"/>
    <property type="evidence" value="ECO:0007669"/>
    <property type="project" value="InterPro"/>
</dbReference>
<dbReference type="SUPFAM" id="SSF51905">
    <property type="entry name" value="FAD/NAD(P)-binding domain"/>
    <property type="match status" value="1"/>
</dbReference>
<dbReference type="STRING" id="930090.W6Z446"/>
<dbReference type="EMBL" id="KI963999">
    <property type="protein sequence ID" value="EUC44680.1"/>
    <property type="molecule type" value="Genomic_DNA"/>
</dbReference>
<dbReference type="GeneID" id="19121046"/>
<gene>
    <name evidence="5" type="ORF">COCMIDRAFT_27020</name>
</gene>
<dbReference type="PANTHER" id="PTHR11552">
    <property type="entry name" value="GLUCOSE-METHANOL-CHOLINE GMC OXIDOREDUCTASE"/>
    <property type="match status" value="1"/>
</dbReference>
<evidence type="ECO:0000313" key="5">
    <source>
        <dbReference type="EMBL" id="EUC44680.1"/>
    </source>
</evidence>
<dbReference type="InterPro" id="IPR036188">
    <property type="entry name" value="FAD/NAD-bd_sf"/>
</dbReference>
<evidence type="ECO:0000256" key="1">
    <source>
        <dbReference type="ARBA" id="ARBA00010790"/>
    </source>
</evidence>
<organism evidence="5 6">
    <name type="scientific">Bipolaris oryzae ATCC 44560</name>
    <dbReference type="NCBI Taxonomy" id="930090"/>
    <lineage>
        <taxon>Eukaryota</taxon>
        <taxon>Fungi</taxon>
        <taxon>Dikarya</taxon>
        <taxon>Ascomycota</taxon>
        <taxon>Pezizomycotina</taxon>
        <taxon>Dothideomycetes</taxon>
        <taxon>Pleosporomycetidae</taxon>
        <taxon>Pleosporales</taxon>
        <taxon>Pleosporineae</taxon>
        <taxon>Pleosporaceae</taxon>
        <taxon>Bipolaris</taxon>
    </lineage>
</organism>
<proteinExistence type="inferred from homology"/>
<dbReference type="GO" id="GO:0050660">
    <property type="term" value="F:flavin adenine dinucleotide binding"/>
    <property type="evidence" value="ECO:0007669"/>
    <property type="project" value="InterPro"/>
</dbReference>
<dbReference type="Gene3D" id="3.50.50.60">
    <property type="entry name" value="FAD/NAD(P)-binding domain"/>
    <property type="match status" value="2"/>
</dbReference>
<protein>
    <submittedName>
        <fullName evidence="5">GMC oxidoreductase</fullName>
    </submittedName>
</protein>
<accession>W6Z446</accession>
<dbReference type="HOGENOM" id="CLU_002865_4_1_1"/>
<dbReference type="Pfam" id="PF13450">
    <property type="entry name" value="NAD_binding_8"/>
    <property type="match status" value="1"/>
</dbReference>
<dbReference type="Proteomes" id="UP000054032">
    <property type="component" value="Unassembled WGS sequence"/>
</dbReference>
<keyword evidence="6" id="KW-1185">Reference proteome</keyword>
<dbReference type="Pfam" id="PF00732">
    <property type="entry name" value="GMC_oxred_N"/>
    <property type="match status" value="1"/>
</dbReference>
<sequence>MKFRAASYLLLPPLVLAYPSSGPVCASPQIATAGADSSNTYDYIVTGSGPGGGTIATNLARAGHSVLLIEAGSDASLDIRTQILALNSFGNTDVTWHFFVKHGDDEERLKRYNLLVWRLANGEYWVGRDPTVEGHVGAKRLGIFYPRGATLGGSAIVNAAATFLPSESDWDIFDQGTEEDLWRLVSLQSQCLCMCTNWVSGDLMRKYFEKIEHNNYLEPGTPGHGFTGWLQTNIADRASQQMAPLRLKIYEAALKLIGREPEKVLDYITSDGNYLDPARDQTEGLWALPFHVGPTWRRFSPRDIILQTRNETTANGTQKYPLNLQLESLVTKVLFDTCGGNGTKPQAVGVEYLQGKSVYKADPRRTANTTEGVLKTAFARKEVIVSGGAFNSPQILQLSGVGPKALLEKYGIPVVSDLPGVGRNLQDNYEIPMYGEAQITLTAPPDPSAPNCTYGAPGDPCVDLWHKGEGPYARGGGNSNAFLLKTAHAVEDERDMFMFGFPGSVFRGFAPPTSQNQTRVPPTTFSWSTVKMHPQNTAGYIQIQSADPTEPPEVNLNYFATGAETDMSAILDALAFVRKAFRTTEGPVGPVTSVSPPCPPSDILETGYCKDLEIDKQWIEDQVFGHHPTSTNKVGPDSDPLAVLDSRLRVKGVEGLRVVDASAFPRCPGAFPAVSTFLLSSRATDLVLEDAAKR</sequence>
<dbReference type="PIRSF" id="PIRSF000137">
    <property type="entry name" value="Alcohol_oxidase"/>
    <property type="match status" value="1"/>
</dbReference>
<feature type="signal peptide" evidence="3">
    <location>
        <begin position="1"/>
        <end position="17"/>
    </location>
</feature>
<dbReference type="OrthoDB" id="269227at2759"/>
<dbReference type="PROSITE" id="PS00624">
    <property type="entry name" value="GMC_OXRED_2"/>
    <property type="match status" value="1"/>
</dbReference>
<dbReference type="Pfam" id="PF05199">
    <property type="entry name" value="GMC_oxred_C"/>
    <property type="match status" value="1"/>
</dbReference>
<name>W6Z446_COCMI</name>
<dbReference type="RefSeq" id="XP_007688779.1">
    <property type="nucleotide sequence ID" value="XM_007690589.1"/>
</dbReference>
<feature type="chain" id="PRO_5004886609" evidence="3">
    <location>
        <begin position="18"/>
        <end position="694"/>
    </location>
</feature>
<feature type="binding site" evidence="2">
    <location>
        <position position="330"/>
    </location>
    <ligand>
        <name>FAD</name>
        <dbReference type="ChEBI" id="CHEBI:57692"/>
    </ligand>
</feature>
<feature type="domain" description="Glucose-methanol-choline oxidoreductase N-terminal" evidence="4">
    <location>
        <begin position="388"/>
        <end position="402"/>
    </location>
</feature>
<comment type="cofactor">
    <cofactor evidence="2">
        <name>FAD</name>
        <dbReference type="ChEBI" id="CHEBI:57692"/>
    </cofactor>
</comment>
<dbReference type="SUPFAM" id="SSF54373">
    <property type="entry name" value="FAD-linked reductases, C-terminal domain"/>
    <property type="match status" value="1"/>
</dbReference>
<evidence type="ECO:0000313" key="6">
    <source>
        <dbReference type="Proteomes" id="UP000054032"/>
    </source>
</evidence>
<evidence type="ECO:0000259" key="4">
    <source>
        <dbReference type="PROSITE" id="PS00624"/>
    </source>
</evidence>
<reference evidence="5 6" key="1">
    <citation type="journal article" date="2013" name="PLoS Genet.">
        <title>Comparative genome structure, secondary metabolite, and effector coding capacity across Cochliobolus pathogens.</title>
        <authorList>
            <person name="Condon B.J."/>
            <person name="Leng Y."/>
            <person name="Wu D."/>
            <person name="Bushley K.E."/>
            <person name="Ohm R.A."/>
            <person name="Otillar R."/>
            <person name="Martin J."/>
            <person name="Schackwitz W."/>
            <person name="Grimwood J."/>
            <person name="MohdZainudin N."/>
            <person name="Xue C."/>
            <person name="Wang R."/>
            <person name="Manning V.A."/>
            <person name="Dhillon B."/>
            <person name="Tu Z.J."/>
            <person name="Steffenson B.J."/>
            <person name="Salamov A."/>
            <person name="Sun H."/>
            <person name="Lowry S."/>
            <person name="LaButti K."/>
            <person name="Han J."/>
            <person name="Copeland A."/>
            <person name="Lindquist E."/>
            <person name="Barry K."/>
            <person name="Schmutz J."/>
            <person name="Baker S.E."/>
            <person name="Ciuffetti L.M."/>
            <person name="Grigoriev I.V."/>
            <person name="Zhong S."/>
            <person name="Turgeon B.G."/>
        </authorList>
    </citation>
    <scope>NUCLEOTIDE SEQUENCE [LARGE SCALE GENOMIC DNA]</scope>
    <source>
        <strain evidence="5 6">ATCC 44560</strain>
    </source>
</reference>
<keyword evidence="3" id="KW-0732">Signal</keyword>
<comment type="similarity">
    <text evidence="1">Belongs to the GMC oxidoreductase family.</text>
</comment>
<dbReference type="eggNOG" id="KOG1238">
    <property type="taxonomic scope" value="Eukaryota"/>
</dbReference>